<evidence type="ECO:0000256" key="1">
    <source>
        <dbReference type="ARBA" id="ARBA00006817"/>
    </source>
</evidence>
<name>A0A3L9Y3D6_9RHOB</name>
<proteinExistence type="inferred from homology"/>
<dbReference type="CDD" id="cd07826">
    <property type="entry name" value="SRPBCC_CalC_Aha1-like_9"/>
    <property type="match status" value="1"/>
</dbReference>
<dbReference type="Gene3D" id="3.30.530.20">
    <property type="match status" value="1"/>
</dbReference>
<dbReference type="Pfam" id="PF08327">
    <property type="entry name" value="AHSA1"/>
    <property type="match status" value="1"/>
</dbReference>
<dbReference type="RefSeq" id="WP_121898102.1">
    <property type="nucleotide sequence ID" value="NZ_RCNT01000005.1"/>
</dbReference>
<protein>
    <recommendedName>
        <fullName evidence="2">Activator of Hsp90 ATPase homologue 1/2-like C-terminal domain-containing protein</fullName>
    </recommendedName>
</protein>
<dbReference type="InterPro" id="IPR013538">
    <property type="entry name" value="ASHA1/2-like_C"/>
</dbReference>
<dbReference type="AlphaFoldDB" id="A0A3L9Y3D6"/>
<sequence length="167" mass="18434">MTTPSNTARVTQPGDAEILVTRRFSAPRALVFRAYTEPALMQRWLLGPPGWTMPVCEMDLRVGGTYRWQWRNEADGAIFGFHGEFLEVVTHARLVETQIYDPGTMGGEMGPPSTVTIDFAEDGSGTILTTRIAFASPEACRAALETGMTDGMEQSYRQLDRLIPGMS</sequence>
<reference evidence="3 4" key="1">
    <citation type="submission" date="2018-10" db="EMBL/GenBank/DDBJ databases">
        <authorList>
            <person name="Jung H.S."/>
            <person name="Jeon C.O."/>
        </authorList>
    </citation>
    <scope>NUCLEOTIDE SEQUENCE [LARGE SCALE GENOMIC DNA]</scope>
    <source>
        <strain evidence="3 4">MA-7-27</strain>
    </source>
</reference>
<organism evidence="3 4">
    <name type="scientific">Rhodophyticola porphyridii</name>
    <dbReference type="NCBI Taxonomy" id="1852017"/>
    <lineage>
        <taxon>Bacteria</taxon>
        <taxon>Pseudomonadati</taxon>
        <taxon>Pseudomonadota</taxon>
        <taxon>Alphaproteobacteria</taxon>
        <taxon>Rhodobacterales</taxon>
        <taxon>Roseobacteraceae</taxon>
        <taxon>Rhodophyticola</taxon>
    </lineage>
</organism>
<evidence type="ECO:0000259" key="2">
    <source>
        <dbReference type="Pfam" id="PF08327"/>
    </source>
</evidence>
<gene>
    <name evidence="3" type="ORF">D9R08_11010</name>
</gene>
<dbReference type="SUPFAM" id="SSF55961">
    <property type="entry name" value="Bet v1-like"/>
    <property type="match status" value="1"/>
</dbReference>
<feature type="domain" description="Activator of Hsp90 ATPase homologue 1/2-like C-terminal" evidence="2">
    <location>
        <begin position="26"/>
        <end position="162"/>
    </location>
</feature>
<dbReference type="Proteomes" id="UP000281343">
    <property type="component" value="Unassembled WGS sequence"/>
</dbReference>
<comment type="caution">
    <text evidence="3">The sequence shown here is derived from an EMBL/GenBank/DDBJ whole genome shotgun (WGS) entry which is preliminary data.</text>
</comment>
<dbReference type="InterPro" id="IPR023393">
    <property type="entry name" value="START-like_dom_sf"/>
</dbReference>
<dbReference type="EMBL" id="RCNT01000005">
    <property type="protein sequence ID" value="RMA41995.1"/>
    <property type="molecule type" value="Genomic_DNA"/>
</dbReference>
<evidence type="ECO:0000313" key="4">
    <source>
        <dbReference type="Proteomes" id="UP000281343"/>
    </source>
</evidence>
<evidence type="ECO:0000313" key="3">
    <source>
        <dbReference type="EMBL" id="RMA41995.1"/>
    </source>
</evidence>
<comment type="similarity">
    <text evidence="1">Belongs to the AHA1 family.</text>
</comment>
<dbReference type="OrthoDB" id="9805228at2"/>
<accession>A0A3L9Y3D6</accession>
<keyword evidence="4" id="KW-1185">Reference proteome</keyword>